<comment type="subunit">
    <text evidence="6">The basal body constitutes a major portion of the flagellar organelle and consists of a number of rings mounted on a central rod.</text>
</comment>
<keyword evidence="8" id="KW-0966">Cell projection</keyword>
<dbReference type="EMBL" id="CP039543">
    <property type="protein sequence ID" value="QJT10488.1"/>
    <property type="molecule type" value="Genomic_DNA"/>
</dbReference>
<keyword evidence="8" id="KW-0282">Flagellum</keyword>
<reference evidence="7 10" key="2">
    <citation type="submission" date="2019-04" db="EMBL/GenBank/DDBJ databases">
        <title>Isolation and culture of sulfate reducing bacteria from the cold seep of the South China Sea.</title>
        <authorList>
            <person name="Sun C."/>
            <person name="Liu R."/>
        </authorList>
    </citation>
    <scope>NUCLEOTIDE SEQUENCE [LARGE SCALE GENOMIC DNA]</scope>
    <source>
        <strain evidence="7 10">CS1</strain>
    </source>
</reference>
<dbReference type="NCBIfam" id="NF009264">
    <property type="entry name" value="PRK12621.1"/>
    <property type="match status" value="1"/>
</dbReference>
<dbReference type="GO" id="GO:0030694">
    <property type="term" value="C:bacterial-type flagellum basal body, rod"/>
    <property type="evidence" value="ECO:0007669"/>
    <property type="project" value="InterPro"/>
</dbReference>
<organism evidence="8 9">
    <name type="scientific">Oceanidesulfovibrio marinus</name>
    <dbReference type="NCBI Taxonomy" id="370038"/>
    <lineage>
        <taxon>Bacteria</taxon>
        <taxon>Pseudomonadati</taxon>
        <taxon>Thermodesulfobacteriota</taxon>
        <taxon>Desulfovibrionia</taxon>
        <taxon>Desulfovibrionales</taxon>
        <taxon>Desulfovibrionaceae</taxon>
        <taxon>Oceanidesulfovibrio</taxon>
    </lineage>
</organism>
<evidence type="ECO:0000313" key="7">
    <source>
        <dbReference type="EMBL" id="QJT10488.1"/>
    </source>
</evidence>
<evidence type="ECO:0000256" key="1">
    <source>
        <dbReference type="ARBA" id="ARBA00004117"/>
    </source>
</evidence>
<keyword evidence="8" id="KW-0969">Cilium</keyword>
<evidence type="ECO:0000256" key="6">
    <source>
        <dbReference type="PIRNR" id="PIRNR002889"/>
    </source>
</evidence>
<comment type="similarity">
    <text evidence="2 6">Belongs to the flagella basal body rod proteins family.</text>
</comment>
<comment type="function">
    <text evidence="5 6">Structural component of flagellum, the bacterial motility apparatus. Part of the rod structure of flagellar basal body.</text>
</comment>
<dbReference type="Proteomes" id="UP000503251">
    <property type="component" value="Chromosome"/>
</dbReference>
<evidence type="ECO:0000256" key="3">
    <source>
        <dbReference type="ARBA" id="ARBA00014376"/>
    </source>
</evidence>
<dbReference type="RefSeq" id="WP_144307480.1">
    <property type="nucleotide sequence ID" value="NZ_CP039543.1"/>
</dbReference>
<keyword evidence="10" id="KW-1185">Reference proteome</keyword>
<reference evidence="8 9" key="1">
    <citation type="submission" date="2018-06" db="EMBL/GenBank/DDBJ databases">
        <title>Complete genome of Desulfovibrio marinus P48SEP.</title>
        <authorList>
            <person name="Crispim J.S."/>
            <person name="Vidigal P.M.P."/>
            <person name="Silva L.C.F."/>
            <person name="Araujo L.C."/>
            <person name="Laguardia C.N."/>
            <person name="Dias R.S."/>
            <person name="Sousa M.P."/>
            <person name="Paula S.O."/>
            <person name="Silva C."/>
        </authorList>
    </citation>
    <scope>NUCLEOTIDE SEQUENCE [LARGE SCALE GENOMIC DNA]</scope>
    <source>
        <strain evidence="8 9">P48SEP</strain>
    </source>
</reference>
<protein>
    <recommendedName>
        <fullName evidence="3 6">Flagellar basal body rod protein FlgB</fullName>
    </recommendedName>
</protein>
<evidence type="ECO:0000256" key="2">
    <source>
        <dbReference type="ARBA" id="ARBA00009677"/>
    </source>
</evidence>
<sequence>MKSLFPSFVQLTGKVMDMRLERQNVVMSNLANIRTPGYRPLRLEFEKELQAALGRDARGKMSRTQGDHLPAVFNANGFGPEFERAFQPHHEHGQDEVDLDKEVGIMSKNSMMYNALATVVKKEASELSKVIQEGQK</sequence>
<dbReference type="GO" id="GO:0071973">
    <property type="term" value="P:bacterial-type flagellum-dependent cell motility"/>
    <property type="evidence" value="ECO:0007669"/>
    <property type="project" value="InterPro"/>
</dbReference>
<dbReference type="PIRSF" id="PIRSF002889">
    <property type="entry name" value="Rod_FlgB"/>
    <property type="match status" value="1"/>
</dbReference>
<dbReference type="AlphaFoldDB" id="A0A6P1Z9V8"/>
<name>A0A6P1Z9V8_9BACT</name>
<dbReference type="Proteomes" id="UP000434052">
    <property type="component" value="Unassembled WGS sequence"/>
</dbReference>
<accession>A0A6P1Z9V8</accession>
<evidence type="ECO:0000256" key="4">
    <source>
        <dbReference type="ARBA" id="ARBA00023143"/>
    </source>
</evidence>
<proteinExistence type="inferred from homology"/>
<dbReference type="EMBL" id="QMIF01000028">
    <property type="protein sequence ID" value="TVM30190.1"/>
    <property type="molecule type" value="Genomic_DNA"/>
</dbReference>
<dbReference type="OrthoDB" id="9788334at2"/>
<evidence type="ECO:0000256" key="5">
    <source>
        <dbReference type="ARBA" id="ARBA00024934"/>
    </source>
</evidence>
<evidence type="ECO:0000313" key="10">
    <source>
        <dbReference type="Proteomes" id="UP000503251"/>
    </source>
</evidence>
<evidence type="ECO:0000313" key="9">
    <source>
        <dbReference type="Proteomes" id="UP000434052"/>
    </source>
</evidence>
<comment type="subcellular location">
    <subcellularLocation>
        <location evidence="1 6">Bacterial flagellum basal body</location>
    </subcellularLocation>
</comment>
<dbReference type="NCBIfam" id="TIGR01396">
    <property type="entry name" value="FlgB"/>
    <property type="match status" value="1"/>
</dbReference>
<keyword evidence="4 6" id="KW-0975">Bacterial flagellum</keyword>
<evidence type="ECO:0000313" key="8">
    <source>
        <dbReference type="EMBL" id="TVM30190.1"/>
    </source>
</evidence>
<dbReference type="InterPro" id="IPR006300">
    <property type="entry name" value="FlgB"/>
</dbReference>
<gene>
    <name evidence="8" type="primary">flgB</name>
    <name evidence="8" type="ORF">DQK91_21565</name>
    <name evidence="7" type="ORF">E8L03_16845</name>
</gene>